<feature type="compositionally biased region" description="Polar residues" evidence="1">
    <location>
        <begin position="212"/>
        <end position="221"/>
    </location>
</feature>
<dbReference type="InterPro" id="IPR018535">
    <property type="entry name" value="DUF1996"/>
</dbReference>
<dbReference type="PROSITE" id="PS50022">
    <property type="entry name" value="FA58C_3"/>
    <property type="match status" value="1"/>
</dbReference>
<evidence type="ECO:0000313" key="3">
    <source>
        <dbReference type="EMBL" id="PRY46522.1"/>
    </source>
</evidence>
<protein>
    <submittedName>
        <fullName evidence="3">F5/8 type C domain-containing protein</fullName>
    </submittedName>
</protein>
<dbReference type="AlphaFoldDB" id="A0A2T0TLC9"/>
<accession>A0A2T0TLC9</accession>
<dbReference type="PANTHER" id="PTHR43662:SF3">
    <property type="entry name" value="DOMAIN PROTEIN, PUTATIVE (AFU_ORTHOLOGUE AFUA_6G11970)-RELATED"/>
    <property type="match status" value="1"/>
</dbReference>
<dbReference type="PANTHER" id="PTHR43662">
    <property type="match status" value="1"/>
</dbReference>
<keyword evidence="4" id="KW-1185">Reference proteome</keyword>
<feature type="region of interest" description="Disordered" evidence="1">
    <location>
        <begin position="174"/>
        <end position="225"/>
    </location>
</feature>
<dbReference type="EMBL" id="PVTF01000001">
    <property type="protein sequence ID" value="PRY46522.1"/>
    <property type="molecule type" value="Genomic_DNA"/>
</dbReference>
<dbReference type="InterPro" id="IPR000421">
    <property type="entry name" value="FA58C"/>
</dbReference>
<dbReference type="SUPFAM" id="SSF49785">
    <property type="entry name" value="Galactose-binding domain-like"/>
    <property type="match status" value="1"/>
</dbReference>
<organism evidence="3 4">
    <name type="scientific">Umezawaea tangerina</name>
    <dbReference type="NCBI Taxonomy" id="84725"/>
    <lineage>
        <taxon>Bacteria</taxon>
        <taxon>Bacillati</taxon>
        <taxon>Actinomycetota</taxon>
        <taxon>Actinomycetes</taxon>
        <taxon>Pseudonocardiales</taxon>
        <taxon>Pseudonocardiaceae</taxon>
        <taxon>Umezawaea</taxon>
    </lineage>
</organism>
<proteinExistence type="predicted"/>
<evidence type="ECO:0000313" key="4">
    <source>
        <dbReference type="Proteomes" id="UP000239494"/>
    </source>
</evidence>
<feature type="domain" description="F5/8 type C" evidence="2">
    <location>
        <begin position="39"/>
        <end position="171"/>
    </location>
</feature>
<dbReference type="Gene3D" id="2.60.120.260">
    <property type="entry name" value="Galactose-binding domain-like"/>
    <property type="match status" value="1"/>
</dbReference>
<dbReference type="Proteomes" id="UP000239494">
    <property type="component" value="Unassembled WGS sequence"/>
</dbReference>
<dbReference type="InterPro" id="IPR008979">
    <property type="entry name" value="Galactose-bd-like_sf"/>
</dbReference>
<sequence length="478" mass="50600">MTHVMPPSAFKRWRGRIAVLSAVLVAGSAVTVNAIFAATSAPPPDLLSQGRPATASSVEGVVFAADRAVDGDTGSRWSSAFQDPQWIQVDLGSDATVSKVVLNWERASAEDFTVRTSADARTWTTISTVTGGKGGVQTLDVSGSGRYLRLDATKRSTQYGVSLWELQVFGKAGAATGPTTPSDGTGSPTSQTSFASPTTTTTTGAEPTQGSSTAQPTSTSRKPIPPGAVRVAEFVAECGFSHRLPDDPIVFPKLAGASHLHTFFGNTSTDAHSDTDTLMSADTKCDPVEDKTAYWTPTLLVDGQPVDPPTSTFYYLGEGVRDDVTARIQPIPVGLRMIAGNAKASSPEGTVTRWDCNGANVPPSHDFPSCPAGSKLQSYLDFPQCWDGKNLDSADHRSHVAYPVGGDCPATHPVPIPKIRQVVSFPVSGVDASRIKLSSGPGYTYHMDFMNGWPAAEMERRVRDCINQVVKCGHDGNP</sequence>
<evidence type="ECO:0000259" key="2">
    <source>
        <dbReference type="PROSITE" id="PS50022"/>
    </source>
</evidence>
<gene>
    <name evidence="3" type="ORF">CLV43_101798</name>
</gene>
<comment type="caution">
    <text evidence="3">The sequence shown here is derived from an EMBL/GenBank/DDBJ whole genome shotgun (WGS) entry which is preliminary data.</text>
</comment>
<name>A0A2T0TLC9_9PSEU</name>
<dbReference type="Pfam" id="PF22633">
    <property type="entry name" value="F5_F8_type_C_2"/>
    <property type="match status" value="1"/>
</dbReference>
<reference evidence="3 4" key="1">
    <citation type="submission" date="2018-03" db="EMBL/GenBank/DDBJ databases">
        <title>Genomic Encyclopedia of Archaeal and Bacterial Type Strains, Phase II (KMG-II): from individual species to whole genera.</title>
        <authorList>
            <person name="Goeker M."/>
        </authorList>
    </citation>
    <scope>NUCLEOTIDE SEQUENCE [LARGE SCALE GENOMIC DNA]</scope>
    <source>
        <strain evidence="3 4">DSM 44720</strain>
    </source>
</reference>
<evidence type="ECO:0000256" key="1">
    <source>
        <dbReference type="SAM" id="MobiDB-lite"/>
    </source>
</evidence>
<dbReference type="Pfam" id="PF09362">
    <property type="entry name" value="DUF1996"/>
    <property type="match status" value="1"/>
</dbReference>
<dbReference type="RefSeq" id="WP_211304210.1">
    <property type="nucleotide sequence ID" value="NZ_PVTF01000001.1"/>
</dbReference>
<feature type="compositionally biased region" description="Low complexity" evidence="1">
    <location>
        <begin position="174"/>
        <end position="211"/>
    </location>
</feature>